<accession>A0A433WPF5</accession>
<dbReference type="Pfam" id="PF22621">
    <property type="entry name" value="CurL-like_PKS_C"/>
    <property type="match status" value="1"/>
</dbReference>
<dbReference type="InterPro" id="IPR042104">
    <property type="entry name" value="PKS_dehydratase_sf"/>
</dbReference>
<dbReference type="SMART" id="SM00825">
    <property type="entry name" value="PKS_KS"/>
    <property type="match status" value="3"/>
</dbReference>
<evidence type="ECO:0000256" key="13">
    <source>
        <dbReference type="SAM" id="MobiDB-lite"/>
    </source>
</evidence>
<dbReference type="Pfam" id="PF21089">
    <property type="entry name" value="PKS_DH_N"/>
    <property type="match status" value="2"/>
</dbReference>
<dbReference type="SMART" id="SM01294">
    <property type="entry name" value="PKS_PP_betabranch"/>
    <property type="match status" value="3"/>
</dbReference>
<feature type="domain" description="Carrier" evidence="14">
    <location>
        <begin position="2975"/>
        <end position="3052"/>
    </location>
</feature>
<dbReference type="InterPro" id="IPR018201">
    <property type="entry name" value="Ketoacyl_synth_AS"/>
</dbReference>
<dbReference type="PANTHER" id="PTHR43775">
    <property type="entry name" value="FATTY ACID SYNTHASE"/>
    <property type="match status" value="1"/>
</dbReference>
<evidence type="ECO:0000256" key="1">
    <source>
        <dbReference type="ARBA" id="ARBA00001957"/>
    </source>
</evidence>
<dbReference type="SUPFAM" id="SSF53901">
    <property type="entry name" value="Thiolase-like"/>
    <property type="match status" value="3"/>
</dbReference>
<dbReference type="SUPFAM" id="SSF47336">
    <property type="entry name" value="ACP-like"/>
    <property type="match status" value="3"/>
</dbReference>
<dbReference type="OrthoDB" id="3488622at2"/>
<dbReference type="Pfam" id="PF00550">
    <property type="entry name" value="PP-binding"/>
    <property type="match status" value="3"/>
</dbReference>
<sequence>MKDQLLINIDHPILRDHKVYGQSLLPGLAYIDLLYQLFREQGYQYNQLELQHLSIYHPLIVNEETAVLLDITCTAQQTGQWQVLIEGRQQKPDAVKKRYVTATMRQTAPLVFTETLDIAALEQTAAVVIDLEDIYAACRSRDMLHTGFMKAGGKIFHTDTGIVVHAMLGEEALQTADAYMFNPVLIDGSGAGSALLFAPLMNGEERLFLPLSMESFRAAALLGVSCFTRVLTSSAIRKDELLAITMEFFDATGNKVGELRNFTNKLVRDAALMNGDDRPAIPVTAAATAPVNPHLQTADSGDAAAFLKELLAQRLNRPAHLIDIHSGYYEMGLDSPGLLELVQEIEKKTGTALSPTLLFEYTTITTLAAYLTGSYPASFGQQTVTAPVTAVQSPVVTAQVPEREPPLQPQRTAVTDIAVIGIAGRYPGAEDIATFWENLMNGKDCITEVPQERWNWRTYEGLKSPSGKQISRWGGFMKDVDRFDPAFFKISPREAEIMDPQERQFLEVCWETMEDAGYTPKTLTGTDKRNKVGVFVGVMHKDYALIGAASMAAGNKFPLSLNYAPIANRVSYCCNFHGPSMAVDTVCSSSLVAMHLALESIRNGESSVALAGGVNLALHPGKYLSYGLSDMHSSDGYCHTFGKDGDGYVSGECAAAVLLKPLQQAIQDHDHIYAVIKGSSINHGGTASGITVPSPVAQADMIVSCLEKTGIHPRTISYVEAHGTGTSLGDPIEIQGLVKAYGQYTADKQYCAIGSVKSNIGHAEAAAGISGLSKAVLQLYHKTLTPSLHAQELNPYIDFASSPFYVQQEKAVWHAPQIMTEAGAQLLPRRAAISSFGATGTNAHVILEEYISAAATPSQQPVSGRYLVPLSAKNRERLLAYAGRLLQRLQHHPETIHPADLAFTLQTGRVALEQRVVFMMEDVAGLIEQLQAFVKGQTNIPGIAEGQVKAGQDMLQLFSGDEDWGMLVRQWLQKGQLKKAAELWVKGLEIDWLLLYPSGHPQRISLPAYPFARERYWIPEHDQSLSTGQPAVAVLHPLLHRNTSDLSEQRYSSTFSGNEFFLADHVVQGRRILPGVAYLEMARAAVSYATGLEQQEGMALHFKNIVWATPLVADNQPVSVHTGVYQEDNGELGYEVYTEAADGVAVVHSQGRGILVAAKQAAVWDLSAVRDRCPHQLSGAELYEKFDTAGFRYGPGHKAVENIYAGTGEVLGRLTLPSAIADTRQQYPLHPALMDAALQASVALFADAAGQGAALPFALDAMEIYDNCEAVTWAYIRSRDTGTLRQSDIDLCKENGEICVSLKGLSARAVESVAAPAANGVLLARPSWIAQEAVPQLPLSDYEQRLVINCGLAGIDEHCIPAGIQYQVLTSDTPAMDQRFSQYAVQLLQIIQRIFQGRPGKKVLLQLLTGDQPEERLLAGLAGLLNTARLENPLFAGQCISMPVVTDTAAFMNKLQQDAQCFTDAHIRYEDDRRLILSWNEIITPEQPAALPWKHDGVYLITGGAGGLGALFAEAITTAAPDATVILCGRSVLSPEKETLLTGNRIYLQADISDPQQAEELVQHIIARYNRLDGIIHSAGVLRDSFILKKTTAELLDVLSPKAAGLIHLDEATRQLPLDFFVCFSSGTGVTGNVGQADYAAANAFMDAYALYRQELTASGRRQGKTLSVNWPLWKDGGMQVDAAKAGIWERDMGIVAMDTVDGIQAFYSSMAGDNAQVMVMAGDLHRIRAMVQQRPAATAPEQEPLPAVATRDNTEEKAVRYLKELLSAVIKLPADAIDADAPFENYGIDSIMVLQLTNHLEQVFGSLSKTLFFEYQNIRELTRYFLHAYESALTKLLHTDDNVDGYTKSPAAGKALLQPAVQQGSSRRRRFAVTPSAAAKETKATFPEIAVIGLAGRYPGADNVRQFWENLKGGKDSVTEIPAGRWDYRLYFDEDKHKPGKTYSKWGGFVNGVEEFDPLFFNISPREAEMIDPQERLFLQCVYETLEDAGYTRDRLSSLQKSAGVFVGVMYEEYQLYGAQLTAMGYPLAIPGNPSSIANRVSYYCNFHGPSMAIDTMCSSSLTALHLACKSLQLGECEVAVAGGVNVSVHPNKYLMLGQGKFVSANGKCESFGAGGDGYVPGEGIGAVLLKPLDKAIADNDHIYGVIRGTAVNHGGKTNGYTVPNPNAQAAVIKQALNEAGLDARMISYIEAHGTGTSLGDPIEIAGLSKAFREHTADMQFCAIGAVKSNIGHCESAAGIAGLTKVLLQMKHRYLAPSLHAASLNPHIDFGASPFFVQQTGGSWERPVIEINGRTAEYPRLAGISAFGAGGSNAHIIVEEYVPAASAPAYNSSHPVMIVLSARYEAELKQVAEQLLSFVQQEALTAEDLPRIAYTLQTGREVMEERTGFIVNSVQSLQEKLTQYIAGEPAILQCYRGKAKGNKDTWSLFTADEDMQHTIDAWIRKGKYDKLLELWVKGFSFDWEQLYDAVKPRKISLPAYPFARERYWIPDMLSSLPAMPLPQERTNEIQAVGRRAFFLEKQWEEATEITSATAATQPVIIIAAEDTQPLAAALAAHFSGSYILNISTTTTFNNTGYSGCIDLTGCSAQPVPMDRWLPLLQQLTEEARENGGLLLAVSRGLEAFPDPGVRPGGAFAAGLFRMLQSEYRQLRSRHMDATPDLPDNELAALIAQEYHHAGEEIAIAYRDGVRYQAVLSEVSLPPAEDAGRLQFHPEEVLLITGGTRGIGYLCAEHFITRYGVKKLILLGRQRLSPDDPRLVSLTRLGAEVEVINTPLTDRPALEQQLTQLEKTLGRIAGVIHSAGSMAFRDPAFIRKRKEDMEAVMSPKVAGLDALYSIFRDRSLRCFVLFSSVSAIIPSLGAGQSDYVMGNAYMDYLSAAHTGASPLVSIQWPSWKETGMGEATSKAYQDSGLLTLLNTEGLSLLDQVLQSGRRGVIMAAIADPQVFAPHRLLSRSQVIVSVREGIKQEPGSSVAHPSAITQWLLELFSRELKIPVSKLDTDTVFQDYGVDSILLAQLLRRINQEIPAPLDPSLLYEYPTLSSLSGWLVTHHGAALAHLAGEHTPEDTILPPAAVTAPVATVRRQQPPARPSGDIAVVGMSCRFAGADNLDAYWDLLSGGRSGITQVNVTQEGQPVYGGMLGNRKTIDAGFFLIPPADAAAMDPQALLLLEETLRVVYHAGYRHTEFKGSRTGVYIGGRSHHQPSTAALSAARNPVVAVGQNYLAANISQFFDLRGPAVVVDTACSSALVSLHMACQALQTGDIDTALAGGVSLLEGGAALHLFGQRGLLNNSGFFHVFDERASGVLLSEGAGMVMLKRMEDAEAAGDRIYGVIRAVAVNNDGRTPGPASPNLQAQKEVMQQALQRSGYHATDISYIEANGSGTEVTDLLELKAIGEVYRNGLKVPCGLGCIKPNIGHPLCAEGMAGLIKVLLMLYHREQVPFLSGQQAMRHYDLSASPLEFSRERRSWNASPAVAGLNCFADGGTNVHVIVTTGTDIRQLSHTREPLPLPVPQHQETGSTAAHHNGHTSGGGKGFWKKRYTAGQ</sequence>
<evidence type="ECO:0000256" key="8">
    <source>
        <dbReference type="ARBA" id="ARBA00022737"/>
    </source>
</evidence>
<dbReference type="InterPro" id="IPR016039">
    <property type="entry name" value="Thiolase-like"/>
</dbReference>
<dbReference type="Pfam" id="PF02801">
    <property type="entry name" value="Ketoacyl-synt_C"/>
    <property type="match status" value="3"/>
</dbReference>
<dbReference type="Gene3D" id="3.40.50.720">
    <property type="entry name" value="NAD(P)-binding Rossmann-like Domain"/>
    <property type="match status" value="2"/>
</dbReference>
<dbReference type="Pfam" id="PF22336">
    <property type="entry name" value="RhiE-like_linker"/>
    <property type="match status" value="1"/>
</dbReference>
<reference evidence="17" key="1">
    <citation type="submission" date="2020-05" db="EMBL/GenBank/DDBJ databases">
        <title>Chitinophaga laudate sp. nov., isolated from a tropical peat swamp.</title>
        <authorList>
            <person name="Goh C.B.S."/>
            <person name="Lee M.S."/>
            <person name="Parimannan S."/>
            <person name="Pasbakhsh P."/>
            <person name="Yule C.M."/>
            <person name="Rajandas H."/>
            <person name="Loke S."/>
            <person name="Croft L."/>
            <person name="Tan J.B.L."/>
        </authorList>
    </citation>
    <scope>NUCLEOTIDE SEQUENCE</scope>
    <source>
        <strain evidence="17">Mgbs1</strain>
    </source>
</reference>
<dbReference type="InterPro" id="IPR036291">
    <property type="entry name" value="NAD(P)-bd_dom_sf"/>
</dbReference>
<dbReference type="Gene3D" id="1.10.1240.100">
    <property type="match status" value="2"/>
</dbReference>
<dbReference type="GO" id="GO:0005737">
    <property type="term" value="C:cytoplasm"/>
    <property type="evidence" value="ECO:0007669"/>
    <property type="project" value="UniProtKB-SubCell"/>
</dbReference>
<evidence type="ECO:0000256" key="3">
    <source>
        <dbReference type="ARBA" id="ARBA00004792"/>
    </source>
</evidence>
<dbReference type="Pfam" id="PF00109">
    <property type="entry name" value="ketoacyl-synt"/>
    <property type="match status" value="3"/>
</dbReference>
<evidence type="ECO:0000313" key="17">
    <source>
        <dbReference type="EMBL" id="NSL86228.1"/>
    </source>
</evidence>
<feature type="domain" description="Ketosynthase family 3 (KS3)" evidence="15">
    <location>
        <begin position="3092"/>
        <end position="3494"/>
    </location>
</feature>
<evidence type="ECO:0000256" key="10">
    <source>
        <dbReference type="ARBA" id="ARBA00023268"/>
    </source>
</evidence>
<evidence type="ECO:0000256" key="11">
    <source>
        <dbReference type="ARBA" id="ARBA00054155"/>
    </source>
</evidence>
<dbReference type="Gene3D" id="3.40.47.10">
    <property type="match status" value="3"/>
</dbReference>
<dbReference type="PROSITE" id="PS50075">
    <property type="entry name" value="CARRIER"/>
    <property type="match status" value="3"/>
</dbReference>
<dbReference type="InterPro" id="IPR014031">
    <property type="entry name" value="Ketoacyl_synth_C"/>
</dbReference>
<comment type="cofactor">
    <cofactor evidence="1">
        <name>pantetheine 4'-phosphate</name>
        <dbReference type="ChEBI" id="CHEBI:47942"/>
    </cofactor>
</comment>
<comment type="pathway">
    <text evidence="3">Antibiotic biosynthesis.</text>
</comment>
<dbReference type="EMBL" id="RIAR02000001">
    <property type="protein sequence ID" value="NSL86228.1"/>
    <property type="molecule type" value="Genomic_DNA"/>
</dbReference>
<comment type="caution">
    <text evidence="17">The sequence shown here is derived from an EMBL/GenBank/DDBJ whole genome shotgun (WGS) entry which is preliminary data.</text>
</comment>
<comment type="function">
    <text evidence="11">Involved in production of the polyketide antibiotic thailandamide.</text>
</comment>
<dbReference type="Pfam" id="PF08659">
    <property type="entry name" value="KR"/>
    <property type="match status" value="2"/>
</dbReference>
<dbReference type="InterPro" id="IPR009081">
    <property type="entry name" value="PP-bd_ACP"/>
</dbReference>
<dbReference type="SUPFAM" id="SSF51735">
    <property type="entry name" value="NAD(P)-binding Rossmann-fold domains"/>
    <property type="match status" value="3"/>
</dbReference>
<dbReference type="InterPro" id="IPR050091">
    <property type="entry name" value="PKS_NRPS_Biosynth_Enz"/>
</dbReference>
<feature type="domain" description="Carrier" evidence="14">
    <location>
        <begin position="298"/>
        <end position="375"/>
    </location>
</feature>
<gene>
    <name evidence="17" type="ORF">ECE50_005275</name>
</gene>
<dbReference type="GO" id="GO:0004315">
    <property type="term" value="F:3-oxoacyl-[acyl-carrier-protein] synthase activity"/>
    <property type="evidence" value="ECO:0007669"/>
    <property type="project" value="InterPro"/>
</dbReference>
<dbReference type="InterPro" id="IPR020841">
    <property type="entry name" value="PKS_Beta-ketoAc_synthase_dom"/>
</dbReference>
<keyword evidence="18" id="KW-1185">Reference proteome</keyword>
<dbReference type="InterPro" id="IPR006162">
    <property type="entry name" value="Ppantetheine_attach_site"/>
</dbReference>
<dbReference type="FunFam" id="3.40.47.10:FF:000019">
    <property type="entry name" value="Polyketide synthase type I"/>
    <property type="match status" value="2"/>
</dbReference>
<keyword evidence="6" id="KW-0597">Phosphoprotein</keyword>
<feature type="region of interest" description="C-terminal hotdog fold" evidence="12">
    <location>
        <begin position="126"/>
        <end position="273"/>
    </location>
</feature>
<dbReference type="InterPro" id="IPR054514">
    <property type="entry name" value="RhiE-like_linker"/>
</dbReference>
<comment type="subcellular location">
    <subcellularLocation>
        <location evidence="2">Cytoplasm</location>
    </subcellularLocation>
</comment>
<evidence type="ECO:0000256" key="9">
    <source>
        <dbReference type="ARBA" id="ARBA00022857"/>
    </source>
</evidence>
<dbReference type="GO" id="GO:0071770">
    <property type="term" value="P:DIM/DIP cell wall layer assembly"/>
    <property type="evidence" value="ECO:0007669"/>
    <property type="project" value="TreeGrafter"/>
</dbReference>
<dbReference type="InterPro" id="IPR020806">
    <property type="entry name" value="PKS_PP-bd"/>
</dbReference>
<dbReference type="Gene3D" id="1.10.1200.10">
    <property type="entry name" value="ACP-like"/>
    <property type="match status" value="3"/>
</dbReference>
<evidence type="ECO:0000313" key="18">
    <source>
        <dbReference type="Proteomes" id="UP000281028"/>
    </source>
</evidence>
<keyword evidence="9" id="KW-0521">NADP</keyword>
<dbReference type="FunFam" id="1.10.1200.10:FF:000019">
    <property type="entry name" value="Phenolpthiocerol synthesis type-I polyketide synthase PPSA"/>
    <property type="match status" value="1"/>
</dbReference>
<dbReference type="InterPro" id="IPR013968">
    <property type="entry name" value="PKS_KR"/>
</dbReference>
<keyword evidence="5" id="KW-0963">Cytoplasm</keyword>
<feature type="region of interest" description="N-terminal hotdog fold" evidence="12">
    <location>
        <begin position="1036"/>
        <end position="1160"/>
    </location>
</feature>
<dbReference type="SMART" id="SM00823">
    <property type="entry name" value="PKS_PP"/>
    <property type="match status" value="3"/>
</dbReference>
<feature type="region of interest" description="N-terminal hotdog fold" evidence="12">
    <location>
        <begin position="1"/>
        <end position="111"/>
    </location>
</feature>
<dbReference type="GO" id="GO:0031177">
    <property type="term" value="F:phosphopantetheine binding"/>
    <property type="evidence" value="ECO:0007669"/>
    <property type="project" value="InterPro"/>
</dbReference>
<evidence type="ECO:0000256" key="4">
    <source>
        <dbReference type="ARBA" id="ARBA00022450"/>
    </source>
</evidence>
<feature type="domain" description="PKS/mFAS DH" evidence="16">
    <location>
        <begin position="1"/>
        <end position="273"/>
    </location>
</feature>
<feature type="active site" description="Proton donor; for dehydratase activity" evidence="12">
    <location>
        <position position="1235"/>
    </location>
</feature>
<dbReference type="GO" id="GO:0004312">
    <property type="term" value="F:fatty acid synthase activity"/>
    <property type="evidence" value="ECO:0007669"/>
    <property type="project" value="TreeGrafter"/>
</dbReference>
<evidence type="ECO:0000259" key="16">
    <source>
        <dbReference type="PROSITE" id="PS52019"/>
    </source>
</evidence>
<keyword evidence="4" id="KW-0596">Phosphopantetheine</keyword>
<feature type="active site" description="Proton acceptor; for dehydratase activity" evidence="12">
    <location>
        <position position="17"/>
    </location>
</feature>
<feature type="domain" description="Carrier" evidence="14">
    <location>
        <begin position="1754"/>
        <end position="1830"/>
    </location>
</feature>
<feature type="domain" description="PKS/mFAS DH" evidence="16">
    <location>
        <begin position="1036"/>
        <end position="1316"/>
    </location>
</feature>
<dbReference type="InterPro" id="IPR020807">
    <property type="entry name" value="PKS_DH"/>
</dbReference>
<dbReference type="CDD" id="cd00833">
    <property type="entry name" value="PKS"/>
    <property type="match status" value="3"/>
</dbReference>
<evidence type="ECO:0000259" key="14">
    <source>
        <dbReference type="PROSITE" id="PS50075"/>
    </source>
</evidence>
<dbReference type="InterPro" id="IPR057326">
    <property type="entry name" value="KR_dom"/>
</dbReference>
<feature type="active site" description="Proton donor; for dehydratase activity" evidence="12">
    <location>
        <position position="187"/>
    </location>
</feature>
<dbReference type="InterPro" id="IPR049551">
    <property type="entry name" value="PKS_DH_C"/>
</dbReference>
<feature type="region of interest" description="C-terminal hotdog fold" evidence="12">
    <location>
        <begin position="1174"/>
        <end position="1316"/>
    </location>
</feature>
<evidence type="ECO:0000259" key="15">
    <source>
        <dbReference type="PROSITE" id="PS52004"/>
    </source>
</evidence>
<dbReference type="CDD" id="cd08953">
    <property type="entry name" value="KR_2_SDR_x"/>
    <property type="match status" value="2"/>
</dbReference>
<dbReference type="InterPro" id="IPR014030">
    <property type="entry name" value="Ketoacyl_synth_N"/>
</dbReference>
<name>A0A433WPF5_9BACT</name>
<dbReference type="GO" id="GO:0005886">
    <property type="term" value="C:plasma membrane"/>
    <property type="evidence" value="ECO:0007669"/>
    <property type="project" value="TreeGrafter"/>
</dbReference>
<dbReference type="PROSITE" id="PS52004">
    <property type="entry name" value="KS3_2"/>
    <property type="match status" value="3"/>
</dbReference>
<feature type="domain" description="Ketosynthase family 3 (KS3)" evidence="15">
    <location>
        <begin position="414"/>
        <end position="849"/>
    </location>
</feature>
<dbReference type="InterPro" id="IPR049900">
    <property type="entry name" value="PKS_mFAS_DH"/>
</dbReference>
<organism evidence="17 18">
    <name type="scientific">Chitinophaga solisilvae</name>
    <dbReference type="NCBI Taxonomy" id="1233460"/>
    <lineage>
        <taxon>Bacteria</taxon>
        <taxon>Pseudomonadati</taxon>
        <taxon>Bacteroidota</taxon>
        <taxon>Chitinophagia</taxon>
        <taxon>Chitinophagales</taxon>
        <taxon>Chitinophagaceae</taxon>
        <taxon>Chitinophaga</taxon>
    </lineage>
</organism>
<dbReference type="GO" id="GO:0006633">
    <property type="term" value="P:fatty acid biosynthetic process"/>
    <property type="evidence" value="ECO:0007669"/>
    <property type="project" value="InterPro"/>
</dbReference>
<dbReference type="Pfam" id="PF14765">
    <property type="entry name" value="PS-DH"/>
    <property type="match status" value="1"/>
</dbReference>
<dbReference type="PANTHER" id="PTHR43775:SF37">
    <property type="entry name" value="SI:DKEY-61P9.11"/>
    <property type="match status" value="1"/>
</dbReference>
<keyword evidence="7" id="KW-0808">Transferase</keyword>
<dbReference type="SMART" id="SM00822">
    <property type="entry name" value="PKS_KR"/>
    <property type="match status" value="2"/>
</dbReference>
<dbReference type="Gene3D" id="3.10.129.110">
    <property type="entry name" value="Polyketide synthase dehydratase"/>
    <property type="match status" value="2"/>
</dbReference>
<evidence type="ECO:0000256" key="12">
    <source>
        <dbReference type="PROSITE-ProRule" id="PRU01363"/>
    </source>
</evidence>
<keyword evidence="8" id="KW-0677">Repeat</keyword>
<evidence type="ECO:0000256" key="7">
    <source>
        <dbReference type="ARBA" id="ARBA00022679"/>
    </source>
</evidence>
<evidence type="ECO:0000256" key="5">
    <source>
        <dbReference type="ARBA" id="ARBA00022490"/>
    </source>
</evidence>
<dbReference type="PROSITE" id="PS00012">
    <property type="entry name" value="PHOSPHOPANTETHEINE"/>
    <property type="match status" value="1"/>
</dbReference>
<protein>
    <submittedName>
        <fullName evidence="17">SDR family NAD(P)-dependent oxidoreductase</fullName>
    </submittedName>
</protein>
<dbReference type="Proteomes" id="UP000281028">
    <property type="component" value="Unassembled WGS sequence"/>
</dbReference>
<dbReference type="InterPro" id="IPR049552">
    <property type="entry name" value="PKS_DH_N"/>
</dbReference>
<proteinExistence type="predicted"/>
<evidence type="ECO:0000256" key="2">
    <source>
        <dbReference type="ARBA" id="ARBA00004496"/>
    </source>
</evidence>
<feature type="region of interest" description="Disordered" evidence="13">
    <location>
        <begin position="3504"/>
        <end position="3545"/>
    </location>
</feature>
<feature type="domain" description="Ketosynthase family 3 (KS3)" evidence="15">
    <location>
        <begin position="1887"/>
        <end position="2321"/>
    </location>
</feature>
<dbReference type="PROSITE" id="PS00606">
    <property type="entry name" value="KS3_1"/>
    <property type="match status" value="1"/>
</dbReference>
<feature type="compositionally biased region" description="Basic residues" evidence="13">
    <location>
        <begin position="3536"/>
        <end position="3545"/>
    </location>
</feature>
<evidence type="ECO:0000256" key="6">
    <source>
        <dbReference type="ARBA" id="ARBA00022553"/>
    </source>
</evidence>
<dbReference type="InterPro" id="IPR036736">
    <property type="entry name" value="ACP-like_sf"/>
</dbReference>
<feature type="active site" description="Proton acceptor; for dehydratase activity" evidence="12">
    <location>
        <position position="1065"/>
    </location>
</feature>
<dbReference type="PROSITE" id="PS52019">
    <property type="entry name" value="PKS_MFAS_DH"/>
    <property type="match status" value="2"/>
</dbReference>
<keyword evidence="10" id="KW-0511">Multifunctional enzyme</keyword>
<dbReference type="SMART" id="SM00826">
    <property type="entry name" value="PKS_DH"/>
    <property type="match status" value="1"/>
</dbReference>